<dbReference type="Proteomes" id="UP000789396">
    <property type="component" value="Unassembled WGS sequence"/>
</dbReference>
<sequence length="78" mass="8953">MPKLFAELIIKCWDAHPYKRPISGEIQKILNTWNNEMLNNELTEFVAQIKKADEILSSCILAQSHITTDTEATYTNNT</sequence>
<dbReference type="AlphaFoldDB" id="A0A9N9E929"/>
<protein>
    <submittedName>
        <fullName evidence="1">7073_t:CDS:1</fullName>
    </submittedName>
</protein>
<evidence type="ECO:0000313" key="1">
    <source>
        <dbReference type="EMBL" id="CAG8664770.1"/>
    </source>
</evidence>
<gene>
    <name evidence="1" type="ORF">RFULGI_LOCUS8993</name>
</gene>
<proteinExistence type="predicted"/>
<comment type="caution">
    <text evidence="1">The sequence shown here is derived from an EMBL/GenBank/DDBJ whole genome shotgun (WGS) entry which is preliminary data.</text>
</comment>
<reference evidence="1" key="1">
    <citation type="submission" date="2021-06" db="EMBL/GenBank/DDBJ databases">
        <authorList>
            <person name="Kallberg Y."/>
            <person name="Tangrot J."/>
            <person name="Rosling A."/>
        </authorList>
    </citation>
    <scope>NUCLEOTIDE SEQUENCE</scope>
    <source>
        <strain evidence="1">IN212</strain>
    </source>
</reference>
<dbReference type="OrthoDB" id="2396740at2759"/>
<feature type="non-terminal residue" evidence="1">
    <location>
        <position position="78"/>
    </location>
</feature>
<dbReference type="EMBL" id="CAJVPZ010015278">
    <property type="protein sequence ID" value="CAG8664770.1"/>
    <property type="molecule type" value="Genomic_DNA"/>
</dbReference>
<organism evidence="1 2">
    <name type="scientific">Racocetra fulgida</name>
    <dbReference type="NCBI Taxonomy" id="60492"/>
    <lineage>
        <taxon>Eukaryota</taxon>
        <taxon>Fungi</taxon>
        <taxon>Fungi incertae sedis</taxon>
        <taxon>Mucoromycota</taxon>
        <taxon>Glomeromycotina</taxon>
        <taxon>Glomeromycetes</taxon>
        <taxon>Diversisporales</taxon>
        <taxon>Gigasporaceae</taxon>
        <taxon>Racocetra</taxon>
    </lineage>
</organism>
<name>A0A9N9E929_9GLOM</name>
<evidence type="ECO:0000313" key="2">
    <source>
        <dbReference type="Proteomes" id="UP000789396"/>
    </source>
</evidence>
<keyword evidence="2" id="KW-1185">Reference proteome</keyword>
<accession>A0A9N9E929</accession>